<gene>
    <name evidence="1" type="ORF">MAGMO_1945</name>
</gene>
<organism evidence="1">
    <name type="scientific">Magnetococcus massalia (strain MO-1)</name>
    <dbReference type="NCBI Taxonomy" id="451514"/>
    <lineage>
        <taxon>Bacteria</taxon>
        <taxon>Pseudomonadati</taxon>
        <taxon>Pseudomonadota</taxon>
        <taxon>Magnetococcia</taxon>
        <taxon>Magnetococcales</taxon>
        <taxon>Magnetococcaceae</taxon>
        <taxon>Magnetococcus</taxon>
    </lineage>
</organism>
<dbReference type="EMBL" id="LO017727">
    <property type="protein sequence ID" value="CRH06118.1"/>
    <property type="molecule type" value="Genomic_DNA"/>
</dbReference>
<dbReference type="AlphaFoldDB" id="A0A1S7LHU2"/>
<reference evidence="1" key="1">
    <citation type="submission" date="2015-04" db="EMBL/GenBank/DDBJ databases">
        <authorList>
            <person name="Syromyatnikov M.Y."/>
            <person name="Popov V.N."/>
        </authorList>
    </citation>
    <scope>NUCLEOTIDE SEQUENCE</scope>
    <source>
        <strain evidence="1">MO-1</strain>
    </source>
</reference>
<proteinExistence type="predicted"/>
<protein>
    <submittedName>
        <fullName evidence="1">Uncharacterized protein</fullName>
    </submittedName>
</protein>
<accession>A0A1S7LHU2</accession>
<name>A0A1S7LHU2_MAGMO</name>
<sequence>MSHPVHDLQHLIASQRPVLGWVVAINGSMVRVATAQGMVETHGNGITLGERVVLVNGIAHRASKSSQIVTHRV</sequence>
<evidence type="ECO:0000313" key="1">
    <source>
        <dbReference type="EMBL" id="CRH06118.1"/>
    </source>
</evidence>